<evidence type="ECO:0000313" key="3">
    <source>
        <dbReference type="EMBL" id="UQC73901.1"/>
    </source>
</evidence>
<accession>A0A9Q8SBL2</accession>
<feature type="transmembrane region" description="Helical" evidence="2">
    <location>
        <begin position="99"/>
        <end position="124"/>
    </location>
</feature>
<organism evidence="3 4">
    <name type="scientific">Colletotrichum lupini</name>
    <dbReference type="NCBI Taxonomy" id="145971"/>
    <lineage>
        <taxon>Eukaryota</taxon>
        <taxon>Fungi</taxon>
        <taxon>Dikarya</taxon>
        <taxon>Ascomycota</taxon>
        <taxon>Pezizomycotina</taxon>
        <taxon>Sordariomycetes</taxon>
        <taxon>Hypocreomycetidae</taxon>
        <taxon>Glomerellales</taxon>
        <taxon>Glomerellaceae</taxon>
        <taxon>Colletotrichum</taxon>
        <taxon>Colletotrichum acutatum species complex</taxon>
    </lineage>
</organism>
<keyword evidence="4" id="KW-1185">Reference proteome</keyword>
<keyword evidence="2" id="KW-0472">Membrane</keyword>
<feature type="transmembrane region" description="Helical" evidence="2">
    <location>
        <begin position="343"/>
        <end position="359"/>
    </location>
</feature>
<dbReference type="RefSeq" id="XP_049135552.1">
    <property type="nucleotide sequence ID" value="XM_049279595.1"/>
</dbReference>
<dbReference type="AlphaFoldDB" id="A0A9Q8SBL2"/>
<dbReference type="KEGG" id="clup:CLUP02_00548"/>
<dbReference type="EMBL" id="CP019471">
    <property type="protein sequence ID" value="UQC73901.1"/>
    <property type="molecule type" value="Genomic_DNA"/>
</dbReference>
<feature type="transmembrane region" description="Helical" evidence="2">
    <location>
        <begin position="303"/>
        <end position="322"/>
    </location>
</feature>
<reference evidence="3" key="1">
    <citation type="journal article" date="2021" name="Mol. Plant Microbe Interact.">
        <title>Complete Genome Sequence of the Plant-Pathogenic Fungus Colletotrichum lupini.</title>
        <authorList>
            <person name="Baroncelli R."/>
            <person name="Pensec F."/>
            <person name="Da Lio D."/>
            <person name="Boufleur T."/>
            <person name="Vicente I."/>
            <person name="Sarrocco S."/>
            <person name="Picot A."/>
            <person name="Baraldi E."/>
            <person name="Sukno S."/>
            <person name="Thon M."/>
            <person name="Le Floch G."/>
        </authorList>
    </citation>
    <scope>NUCLEOTIDE SEQUENCE</scope>
    <source>
        <strain evidence="3">IMI 504893</strain>
    </source>
</reference>
<evidence type="ECO:0000313" key="4">
    <source>
        <dbReference type="Proteomes" id="UP000830671"/>
    </source>
</evidence>
<keyword evidence="2" id="KW-1133">Transmembrane helix</keyword>
<feature type="transmembrane region" description="Helical" evidence="2">
    <location>
        <begin position="236"/>
        <end position="255"/>
    </location>
</feature>
<protein>
    <submittedName>
        <fullName evidence="3">Uncharacterized protein</fullName>
    </submittedName>
</protein>
<dbReference type="GeneID" id="73334605"/>
<evidence type="ECO:0000256" key="1">
    <source>
        <dbReference type="SAM" id="MobiDB-lite"/>
    </source>
</evidence>
<keyword evidence="2" id="KW-0812">Transmembrane</keyword>
<sequence length="405" mass="44389">MSDPSLPRQRPPERSDALFFNPSQTVSDHTRPPQKQLSTITAQHGSLRATDRPLSDDPFALIPAASYSALAQLYQLVRLCIGDQSQIARLLSHLRQPGLAPAATALVGGGYARSFAVVVFAVLVNHVRRMLAPALGVGAFGGPIATLKLAVGSPALFLKEEIEVGFFGRVFTREGASKLLGDVIGTVIFQRVLIHSASELDPINRATNFRPENPNTSRRGTGVDDIRVRAIEKRKTAALVVYLVWILGCAEYLHARVAHVVAVGIAYSKLLRGGLLHKQALREVLLPFTSPYSSSLIKCLGEGLSVVGFHLELVCSIAWGLYPLLRLATGSTLRMDPRKSRPELAMLIAAWAWGTGYVTRYSNKYYIGLEISGLLLVMWWIFAYGILLSLYIRDLKLRHGARELS</sequence>
<feature type="transmembrane region" description="Helical" evidence="2">
    <location>
        <begin position="371"/>
        <end position="392"/>
    </location>
</feature>
<name>A0A9Q8SBL2_9PEZI</name>
<proteinExistence type="predicted"/>
<feature type="compositionally biased region" description="Polar residues" evidence="1">
    <location>
        <begin position="21"/>
        <end position="39"/>
    </location>
</feature>
<evidence type="ECO:0000256" key="2">
    <source>
        <dbReference type="SAM" id="Phobius"/>
    </source>
</evidence>
<gene>
    <name evidence="3" type="ORF">CLUP02_00548</name>
</gene>
<dbReference type="Proteomes" id="UP000830671">
    <property type="component" value="Chromosome 1"/>
</dbReference>
<feature type="region of interest" description="Disordered" evidence="1">
    <location>
        <begin position="1"/>
        <end position="39"/>
    </location>
</feature>